<dbReference type="PANTHER" id="PTHR38039:SF1">
    <property type="entry name" value="TOXIN YOEB"/>
    <property type="match status" value="1"/>
</dbReference>
<dbReference type="EMBL" id="ATCF01000022">
    <property type="protein sequence ID" value="EPD98531.1"/>
    <property type="molecule type" value="Genomic_DNA"/>
</dbReference>
<dbReference type="NCBIfam" id="TIGR02116">
    <property type="entry name" value="toxin_Txe_YoeB"/>
    <property type="match status" value="1"/>
</dbReference>
<dbReference type="GO" id="GO:0004519">
    <property type="term" value="F:endonuclease activity"/>
    <property type="evidence" value="ECO:0007669"/>
    <property type="project" value="UniProtKB-KW"/>
</dbReference>
<evidence type="ECO:0000256" key="2">
    <source>
        <dbReference type="ARBA" id="ARBA00022649"/>
    </source>
</evidence>
<dbReference type="RefSeq" id="WP_016474765.1">
    <property type="nucleotide sequence ID" value="NZ_KE150480.1"/>
</dbReference>
<keyword evidence="4" id="KW-0255">Endonuclease</keyword>
<dbReference type="GO" id="GO:0098795">
    <property type="term" value="P:global gene silencing by mRNA cleavage"/>
    <property type="evidence" value="ECO:0007669"/>
    <property type="project" value="TreeGrafter"/>
</dbReference>
<evidence type="ECO:0000313" key="7">
    <source>
        <dbReference type="EMBL" id="EPD98531.1"/>
    </source>
</evidence>
<keyword evidence="3" id="KW-0540">Nuclease</keyword>
<dbReference type="Proteomes" id="UP000014400">
    <property type="component" value="Unassembled WGS sequence"/>
</dbReference>
<keyword evidence="2" id="KW-1277">Toxin-antitoxin system</keyword>
<dbReference type="eggNOG" id="COG4115">
    <property type="taxonomic scope" value="Bacteria"/>
</dbReference>
<evidence type="ECO:0000256" key="5">
    <source>
        <dbReference type="ARBA" id="ARBA00022801"/>
    </source>
</evidence>
<name>S3BDK5_9BURK</name>
<dbReference type="InterPro" id="IPR035093">
    <property type="entry name" value="RelE/ParE_toxin_dom_sf"/>
</dbReference>
<dbReference type="InterPro" id="IPR009614">
    <property type="entry name" value="YoeB_toxin"/>
</dbReference>
<dbReference type="GO" id="GO:0016787">
    <property type="term" value="F:hydrolase activity"/>
    <property type="evidence" value="ECO:0007669"/>
    <property type="project" value="UniProtKB-KW"/>
</dbReference>
<gene>
    <name evidence="7" type="ORF">HMPREF1476_01570</name>
</gene>
<evidence type="ECO:0000256" key="1">
    <source>
        <dbReference type="ARBA" id="ARBA00008172"/>
    </source>
</evidence>
<evidence type="ECO:0000256" key="6">
    <source>
        <dbReference type="ARBA" id="ARBA00030388"/>
    </source>
</evidence>
<dbReference type="Pfam" id="PF06769">
    <property type="entry name" value="YoeB_toxin"/>
    <property type="match status" value="1"/>
</dbReference>
<proteinExistence type="inferred from homology"/>
<evidence type="ECO:0000256" key="4">
    <source>
        <dbReference type="ARBA" id="ARBA00022759"/>
    </source>
</evidence>
<evidence type="ECO:0000256" key="3">
    <source>
        <dbReference type="ARBA" id="ARBA00022722"/>
    </source>
</evidence>
<organism evidence="7 8">
    <name type="scientific">Sutterella wadsworthensis HGA0223</name>
    <dbReference type="NCBI Taxonomy" id="1203554"/>
    <lineage>
        <taxon>Bacteria</taxon>
        <taxon>Pseudomonadati</taxon>
        <taxon>Pseudomonadota</taxon>
        <taxon>Betaproteobacteria</taxon>
        <taxon>Burkholderiales</taxon>
        <taxon>Sutterellaceae</taxon>
        <taxon>Sutterella</taxon>
    </lineage>
</organism>
<protein>
    <recommendedName>
        <fullName evidence="6">Putative mRNA interferase YoeB</fullName>
    </recommendedName>
</protein>
<comment type="similarity">
    <text evidence="1">Belongs to the YoeB family.</text>
</comment>
<sequence length="86" mass="10322">MLLVWYSKGWEDYLQWQQEDKKVVRRINALIADALRHPTEGIGKPECLKHQLSGAWSRRITQEHRLVYLFDQEKLVIVSCRLHYET</sequence>
<reference evidence="7 8" key="1">
    <citation type="submission" date="2013-04" db="EMBL/GenBank/DDBJ databases">
        <title>The Genome Sequence of Sutterella wadsworthensis HGA0223.</title>
        <authorList>
            <consortium name="The Broad Institute Genomics Platform"/>
            <person name="Earl A."/>
            <person name="Ward D."/>
            <person name="Feldgarden M."/>
            <person name="Gevers D."/>
            <person name="Schmidt T.M."/>
            <person name="Dover J."/>
            <person name="Dai D."/>
            <person name="Walker B."/>
            <person name="Young S."/>
            <person name="Zeng Q."/>
            <person name="Gargeya S."/>
            <person name="Fitzgerald M."/>
            <person name="Haas B."/>
            <person name="Abouelleil A."/>
            <person name="Allen A.W."/>
            <person name="Alvarado L."/>
            <person name="Arachchi H.M."/>
            <person name="Berlin A.M."/>
            <person name="Chapman S.B."/>
            <person name="Gainer-Dewar J."/>
            <person name="Goldberg J."/>
            <person name="Griggs A."/>
            <person name="Gujja S."/>
            <person name="Hansen M."/>
            <person name="Howarth C."/>
            <person name="Imamovic A."/>
            <person name="Ireland A."/>
            <person name="Larimer J."/>
            <person name="McCowan C."/>
            <person name="Murphy C."/>
            <person name="Pearson M."/>
            <person name="Poon T.W."/>
            <person name="Priest M."/>
            <person name="Roberts A."/>
            <person name="Saif S."/>
            <person name="Shea T."/>
            <person name="Sisk P."/>
            <person name="Sykes S."/>
            <person name="Wortman J."/>
            <person name="Nusbaum C."/>
            <person name="Birren B."/>
        </authorList>
    </citation>
    <scope>NUCLEOTIDE SEQUENCE [LARGE SCALE GENOMIC DNA]</scope>
    <source>
        <strain evidence="7 8">HGA0223</strain>
    </source>
</reference>
<dbReference type="SUPFAM" id="SSF143011">
    <property type="entry name" value="RelE-like"/>
    <property type="match status" value="1"/>
</dbReference>
<dbReference type="HOGENOM" id="CLU_169492_2_2_4"/>
<dbReference type="Gene3D" id="3.30.2310.20">
    <property type="entry name" value="RelE-like"/>
    <property type="match status" value="1"/>
</dbReference>
<evidence type="ECO:0000313" key="8">
    <source>
        <dbReference type="Proteomes" id="UP000014400"/>
    </source>
</evidence>
<dbReference type="GO" id="GO:0006401">
    <property type="term" value="P:RNA catabolic process"/>
    <property type="evidence" value="ECO:0007669"/>
    <property type="project" value="InterPro"/>
</dbReference>
<comment type="caution">
    <text evidence="7">The sequence shown here is derived from an EMBL/GenBank/DDBJ whole genome shotgun (WGS) entry which is preliminary data.</text>
</comment>
<dbReference type="STRING" id="1203554.HMPREF1476_01570"/>
<accession>S3BDK5</accession>
<keyword evidence="8" id="KW-1185">Reference proteome</keyword>
<dbReference type="AlphaFoldDB" id="S3BDK5"/>
<dbReference type="PANTHER" id="PTHR38039">
    <property type="entry name" value="TOXIN YOEB"/>
    <property type="match status" value="1"/>
</dbReference>
<keyword evidence="5" id="KW-0378">Hydrolase</keyword>